<reference evidence="3" key="1">
    <citation type="submission" date="2021-04" db="EMBL/GenBank/DDBJ databases">
        <title>Genomics, taxonomy and metabolism of representatives of sulfur bacteria of the genus Thiothrix: Thiothrix fructosivorans QT, Thiothrix unzii A1T and three new species, Thiothrix subterranea sp. nov., Thiothrix litoralis sp. nov. and 'Candidatus Thiothrix anitrata' sp. nov.</title>
        <authorList>
            <person name="Ravin N.V."/>
            <person name="Smolyakov D."/>
            <person name="Rudenko T.S."/>
            <person name="Mardanov A.V."/>
            <person name="Beletsky A.V."/>
            <person name="Markov N.D."/>
            <person name="Fomenkov A.I."/>
            <person name="Roberts R.J."/>
            <person name="Karnachuk O.V."/>
            <person name="Novikov A."/>
            <person name="Grabovich M.Y."/>
        </authorList>
    </citation>
    <scope>NUCLEOTIDE SEQUENCE</scope>
    <source>
        <strain evidence="3">A1</strain>
    </source>
</reference>
<evidence type="ECO:0000313" key="3">
    <source>
        <dbReference type="EMBL" id="QTR52527.1"/>
    </source>
</evidence>
<keyword evidence="2" id="KW-0812">Transmembrane</keyword>
<dbReference type="Proteomes" id="UP000672009">
    <property type="component" value="Chromosome"/>
</dbReference>
<keyword evidence="4" id="KW-1185">Reference proteome</keyword>
<gene>
    <name evidence="3" type="ORF">J9260_12475</name>
</gene>
<feature type="transmembrane region" description="Helical" evidence="2">
    <location>
        <begin position="113"/>
        <end position="129"/>
    </location>
</feature>
<dbReference type="KEGG" id="tun:J9260_12475"/>
<evidence type="ECO:0000256" key="2">
    <source>
        <dbReference type="SAM" id="Phobius"/>
    </source>
</evidence>
<feature type="compositionally biased region" description="Basic and acidic residues" evidence="1">
    <location>
        <begin position="485"/>
        <end position="509"/>
    </location>
</feature>
<dbReference type="EMBL" id="CP072793">
    <property type="protein sequence ID" value="QTR52527.1"/>
    <property type="molecule type" value="Genomic_DNA"/>
</dbReference>
<proteinExistence type="predicted"/>
<sequence length="517" mass="56705">MNLSNAYTLSQDLSENTQKLETHQEDLKGIKTSQKVFTIATYFIYFSFTSVIFAGVTVWNLQDYIFGNYTNVIGMTWALVTVFAVPLALSLAKHFNYKAIAKNSVERNHRGQVIIHAIISLALISGLYYEAISASSNLQAKAFHSVETSKAGAAILNTTVGSSSTGTIAGLIADAEFKLVACQRKLAEGKTKDCDNSTAKVSSLKQQAQAERESVATANVAAIGAKQAALSKERDEHALPAAKYAAELVDMSNDAGTMIIVIIAALFFELIHITTIFNEARALRGIDTYSFSLKGLNGEYFRATGKTFDSGDFKDNRTIDLSDKPLNVPMDDQGADFEIRTKGTPYADNKTGFGFIPQTAKLFKWQADEVQAEKPGFGFIPTRSNQGQDAANRARYPQEIIMPMTKRPTPHDYGAVPRKDLQNALQTSVVTDTTNLQTSVLQTSVDAYSKAESAAAGTVINCPNCGKPFRKVNRFHIFCSHSRKKREDGGNCSDEWHNSQDPARLEALKAKSRRRKV</sequence>
<dbReference type="AlphaFoldDB" id="A0A975F783"/>
<feature type="transmembrane region" description="Helical" evidence="2">
    <location>
        <begin position="258"/>
        <end position="277"/>
    </location>
</feature>
<dbReference type="RefSeq" id="WP_210218072.1">
    <property type="nucleotide sequence ID" value="NZ_CP072793.1"/>
</dbReference>
<organism evidence="3 4">
    <name type="scientific">Thiothrix unzii</name>
    <dbReference type="NCBI Taxonomy" id="111769"/>
    <lineage>
        <taxon>Bacteria</taxon>
        <taxon>Pseudomonadati</taxon>
        <taxon>Pseudomonadota</taxon>
        <taxon>Gammaproteobacteria</taxon>
        <taxon>Thiotrichales</taxon>
        <taxon>Thiotrichaceae</taxon>
        <taxon>Thiothrix</taxon>
    </lineage>
</organism>
<feature type="transmembrane region" description="Helical" evidence="2">
    <location>
        <begin position="36"/>
        <end position="60"/>
    </location>
</feature>
<protein>
    <submittedName>
        <fullName evidence="3">Uncharacterized protein</fullName>
    </submittedName>
</protein>
<name>A0A975F783_9GAMM</name>
<evidence type="ECO:0000313" key="4">
    <source>
        <dbReference type="Proteomes" id="UP000672009"/>
    </source>
</evidence>
<feature type="region of interest" description="Disordered" evidence="1">
    <location>
        <begin position="484"/>
        <end position="517"/>
    </location>
</feature>
<keyword evidence="2" id="KW-1133">Transmembrane helix</keyword>
<feature type="transmembrane region" description="Helical" evidence="2">
    <location>
        <begin position="72"/>
        <end position="92"/>
    </location>
</feature>
<keyword evidence="2" id="KW-0472">Membrane</keyword>
<accession>A0A975F783</accession>
<evidence type="ECO:0000256" key="1">
    <source>
        <dbReference type="SAM" id="MobiDB-lite"/>
    </source>
</evidence>